<dbReference type="InterPro" id="IPR052019">
    <property type="entry name" value="F420H2_bilvrd_red/Heme_oxyg"/>
</dbReference>
<dbReference type="Gene3D" id="2.30.110.10">
    <property type="entry name" value="Electron Transport, Fmn-binding Protein, Chain A"/>
    <property type="match status" value="1"/>
</dbReference>
<sequence length="180" mass="19821">MTRTPRTALTTRTPEPVTEFDGRYSAPAAQPTPWRTTRARLAEAPLYWLSTIRPGGRRPHVTPLIAVWHEEALYFCTGAGERKARNLARTTGCVVTTGCDDLDRGLDVVVEGEAVRVTDTARLQAVADAYVAKYGREWHFDVADDGTFVGDGGPALVFAVAPETVWAFAKGTYGQTRYRF</sequence>
<dbReference type="PANTHER" id="PTHR35176">
    <property type="entry name" value="HEME OXYGENASE HI_0854-RELATED"/>
    <property type="match status" value="1"/>
</dbReference>
<evidence type="ECO:0000313" key="5">
    <source>
        <dbReference type="Proteomes" id="UP001596119"/>
    </source>
</evidence>
<keyword evidence="1" id="KW-0560">Oxidoreductase</keyword>
<dbReference type="SUPFAM" id="SSF50475">
    <property type="entry name" value="FMN-binding split barrel"/>
    <property type="match status" value="1"/>
</dbReference>
<evidence type="ECO:0000313" key="4">
    <source>
        <dbReference type="EMBL" id="MFC5951003.1"/>
    </source>
</evidence>
<proteinExistence type="predicted"/>
<feature type="region of interest" description="Disordered" evidence="2">
    <location>
        <begin position="1"/>
        <end position="31"/>
    </location>
</feature>
<dbReference type="InterPro" id="IPR011576">
    <property type="entry name" value="Pyridox_Oxase_N"/>
</dbReference>
<dbReference type="RefSeq" id="WP_379568546.1">
    <property type="nucleotide sequence ID" value="NZ_JBHSQK010000061.1"/>
</dbReference>
<evidence type="ECO:0000259" key="3">
    <source>
        <dbReference type="Pfam" id="PF01243"/>
    </source>
</evidence>
<organism evidence="4 5">
    <name type="scientific">Pseudonocardia lutea</name>
    <dbReference type="NCBI Taxonomy" id="2172015"/>
    <lineage>
        <taxon>Bacteria</taxon>
        <taxon>Bacillati</taxon>
        <taxon>Actinomycetota</taxon>
        <taxon>Actinomycetes</taxon>
        <taxon>Pseudonocardiales</taxon>
        <taxon>Pseudonocardiaceae</taxon>
        <taxon>Pseudonocardia</taxon>
    </lineage>
</organism>
<keyword evidence="5" id="KW-1185">Reference proteome</keyword>
<dbReference type="InterPro" id="IPR012349">
    <property type="entry name" value="Split_barrel_FMN-bd"/>
</dbReference>
<feature type="domain" description="Pyridoxamine 5'-phosphate oxidase N-terminal" evidence="3">
    <location>
        <begin position="37"/>
        <end position="166"/>
    </location>
</feature>
<evidence type="ECO:0000256" key="2">
    <source>
        <dbReference type="SAM" id="MobiDB-lite"/>
    </source>
</evidence>
<dbReference type="Pfam" id="PF01243">
    <property type="entry name" value="PNPOx_N"/>
    <property type="match status" value="1"/>
</dbReference>
<dbReference type="EMBL" id="JBHSQK010000061">
    <property type="protein sequence ID" value="MFC5951003.1"/>
    <property type="molecule type" value="Genomic_DNA"/>
</dbReference>
<dbReference type="PANTHER" id="PTHR35176:SF4">
    <property type="entry name" value="PYRIDOXAMINE 5'-PHOSPHATE OXIDASE-RELATED FMN-BINDING"/>
    <property type="match status" value="1"/>
</dbReference>
<comment type="caution">
    <text evidence="4">The sequence shown here is derived from an EMBL/GenBank/DDBJ whole genome shotgun (WGS) entry which is preliminary data.</text>
</comment>
<reference evidence="5" key="1">
    <citation type="journal article" date="2019" name="Int. J. Syst. Evol. Microbiol.">
        <title>The Global Catalogue of Microorganisms (GCM) 10K type strain sequencing project: providing services to taxonomists for standard genome sequencing and annotation.</title>
        <authorList>
            <consortium name="The Broad Institute Genomics Platform"/>
            <consortium name="The Broad Institute Genome Sequencing Center for Infectious Disease"/>
            <person name="Wu L."/>
            <person name="Ma J."/>
        </authorList>
    </citation>
    <scope>NUCLEOTIDE SEQUENCE [LARGE SCALE GENOMIC DNA]</scope>
    <source>
        <strain evidence="5">CGMCC 4.7397</strain>
    </source>
</reference>
<gene>
    <name evidence="4" type="ORF">ACFQH9_22305</name>
</gene>
<protein>
    <submittedName>
        <fullName evidence="4">Pyridoxamine 5'-phosphate oxidase family protein</fullName>
    </submittedName>
</protein>
<accession>A0ABW1IDX3</accession>
<dbReference type="Proteomes" id="UP001596119">
    <property type="component" value="Unassembled WGS sequence"/>
</dbReference>
<name>A0ABW1IDX3_9PSEU</name>
<feature type="compositionally biased region" description="Low complexity" evidence="2">
    <location>
        <begin position="1"/>
        <end position="16"/>
    </location>
</feature>
<evidence type="ECO:0000256" key="1">
    <source>
        <dbReference type="ARBA" id="ARBA00023002"/>
    </source>
</evidence>